<proteinExistence type="predicted"/>
<reference evidence="1 2" key="1">
    <citation type="submission" date="2016-11" db="EMBL/GenBank/DDBJ databases">
        <authorList>
            <person name="Jaros S."/>
            <person name="Januszkiewicz K."/>
            <person name="Wedrychowicz H."/>
        </authorList>
    </citation>
    <scope>NUCLEOTIDE SEQUENCE [LARGE SCALE GENOMIC DNA]</scope>
    <source>
        <strain evidence="1 2">DSM 44666</strain>
    </source>
</reference>
<dbReference type="AlphaFoldDB" id="A0A1M4TXM3"/>
<organism evidence="1 2">
    <name type="scientific">Seinonella peptonophila</name>
    <dbReference type="NCBI Taxonomy" id="112248"/>
    <lineage>
        <taxon>Bacteria</taxon>
        <taxon>Bacillati</taxon>
        <taxon>Bacillota</taxon>
        <taxon>Bacilli</taxon>
        <taxon>Bacillales</taxon>
        <taxon>Thermoactinomycetaceae</taxon>
        <taxon>Seinonella</taxon>
    </lineage>
</organism>
<accession>A0A1M4TXM3</accession>
<evidence type="ECO:0000313" key="1">
    <source>
        <dbReference type="EMBL" id="SHE49057.1"/>
    </source>
</evidence>
<protein>
    <submittedName>
        <fullName evidence="1">Uncharacterized protein</fullName>
    </submittedName>
</protein>
<dbReference type="EMBL" id="FQVL01000001">
    <property type="protein sequence ID" value="SHE49057.1"/>
    <property type="molecule type" value="Genomic_DNA"/>
</dbReference>
<sequence length="64" mass="7515">MFFNSELIGELTKVLEKFHGVYLLIHFYESEIDVERLPALKKHRIHISDLQQGVSEDIIYKVIA</sequence>
<dbReference type="Proteomes" id="UP000184476">
    <property type="component" value="Unassembled WGS sequence"/>
</dbReference>
<evidence type="ECO:0000313" key="2">
    <source>
        <dbReference type="Proteomes" id="UP000184476"/>
    </source>
</evidence>
<keyword evidence="2" id="KW-1185">Reference proteome</keyword>
<gene>
    <name evidence="1" type="ORF">SAMN05444392_101692</name>
</gene>
<name>A0A1M4TXM3_9BACL</name>